<dbReference type="AlphaFoldDB" id="A0AB34JF63"/>
<name>A0AB34JF63_PRYPA</name>
<accession>A0AB34JF63</accession>
<proteinExistence type="predicted"/>
<evidence type="ECO:0000313" key="2">
    <source>
        <dbReference type="Proteomes" id="UP001515480"/>
    </source>
</evidence>
<organism evidence="1 2">
    <name type="scientific">Prymnesium parvum</name>
    <name type="common">Toxic golden alga</name>
    <dbReference type="NCBI Taxonomy" id="97485"/>
    <lineage>
        <taxon>Eukaryota</taxon>
        <taxon>Haptista</taxon>
        <taxon>Haptophyta</taxon>
        <taxon>Prymnesiophyceae</taxon>
        <taxon>Prymnesiales</taxon>
        <taxon>Prymnesiaceae</taxon>
        <taxon>Prymnesium</taxon>
    </lineage>
</organism>
<keyword evidence="2" id="KW-1185">Reference proteome</keyword>
<sequence>MSALVEPDVMTAVQAVECLGRGVHVGVARCLVRDLVLRGLLARGATYGSAFSGLDCIAAAMDDELDGEWTYRFASERLPYARRGLLRAWGERGLRAERCYADAAGEAAVAEEQVDLWAITPSCARPFRGETGVEAARDSDLR</sequence>
<gene>
    <name evidence="1" type="ORF">AB1Y20_022194</name>
</gene>
<dbReference type="Proteomes" id="UP001515480">
    <property type="component" value="Unassembled WGS sequence"/>
</dbReference>
<comment type="caution">
    <text evidence="1">The sequence shown here is derived from an EMBL/GenBank/DDBJ whole genome shotgun (WGS) entry which is preliminary data.</text>
</comment>
<reference evidence="1 2" key="1">
    <citation type="journal article" date="2024" name="Science">
        <title>Giant polyketide synthase enzymes in the biosynthesis of giant marine polyether toxins.</title>
        <authorList>
            <person name="Fallon T.R."/>
            <person name="Shende V.V."/>
            <person name="Wierzbicki I.H."/>
            <person name="Pendleton A.L."/>
            <person name="Watervoot N.F."/>
            <person name="Auber R.P."/>
            <person name="Gonzalez D.J."/>
            <person name="Wisecaver J.H."/>
            <person name="Moore B.S."/>
        </authorList>
    </citation>
    <scope>NUCLEOTIDE SEQUENCE [LARGE SCALE GENOMIC DNA]</scope>
    <source>
        <strain evidence="1 2">12B1</strain>
    </source>
</reference>
<evidence type="ECO:0000313" key="1">
    <source>
        <dbReference type="EMBL" id="KAL1520620.1"/>
    </source>
</evidence>
<protein>
    <submittedName>
        <fullName evidence="1">Uncharacterized protein</fullName>
    </submittedName>
</protein>
<dbReference type="EMBL" id="JBGBPQ010000008">
    <property type="protein sequence ID" value="KAL1520620.1"/>
    <property type="molecule type" value="Genomic_DNA"/>
</dbReference>